<dbReference type="EMBL" id="JANFYT010000012">
    <property type="protein sequence ID" value="MCQ4814181.1"/>
    <property type="molecule type" value="Genomic_DNA"/>
</dbReference>
<proteinExistence type="predicted"/>
<protein>
    <submittedName>
        <fullName evidence="1">DUF2284 domain-containing protein</fullName>
    </submittedName>
</protein>
<sequence length="181" mass="20446">MNYSVIAYSTACDVEDFVASCVDVPKFLGFCRECHNYGNNWMCPPFDFDPLDIWRSYEKIKLFGLRMTPAREGGEGKSAAERAKEIISKEKRRLIGELLEEEKKIPGSLSFFAGSCELCPVCAKVTNEPCRRPAMARHSIESLGADVSLAMKRYLGLDILWIKDDRLPEYLTLVAALLLPR</sequence>
<dbReference type="RefSeq" id="WP_008709072.1">
    <property type="nucleotide sequence ID" value="NZ_CABKQM010000002.1"/>
</dbReference>
<accession>A0AAW5K0M9</accession>
<gene>
    <name evidence="1" type="ORF">NE630_07030</name>
</gene>
<evidence type="ECO:0000313" key="1">
    <source>
        <dbReference type="EMBL" id="MCQ4814181.1"/>
    </source>
</evidence>
<keyword evidence="2" id="KW-1185">Reference proteome</keyword>
<comment type="caution">
    <text evidence="1">The sequence shown here is derived from an EMBL/GenBank/DDBJ whole genome shotgun (WGS) entry which is preliminary data.</text>
</comment>
<reference evidence="1 2" key="1">
    <citation type="submission" date="2022-06" db="EMBL/GenBank/DDBJ databases">
        <title>Isolation of gut microbiota from human fecal samples.</title>
        <authorList>
            <person name="Pamer E.G."/>
            <person name="Barat B."/>
            <person name="Waligurski E."/>
            <person name="Medina S."/>
            <person name="Paddock L."/>
            <person name="Mostad J."/>
        </authorList>
    </citation>
    <scope>NUCLEOTIDE SEQUENCE [LARGE SCALE GENOMIC DNA]</scope>
    <source>
        <strain evidence="1 2">DFI.9.90</strain>
    </source>
</reference>
<dbReference type="AlphaFoldDB" id="A0AAW5K0M9"/>
<evidence type="ECO:0000313" key="2">
    <source>
        <dbReference type="Proteomes" id="UP001205919"/>
    </source>
</evidence>
<dbReference type="Proteomes" id="UP001205919">
    <property type="component" value="Unassembled WGS sequence"/>
</dbReference>
<dbReference type="Pfam" id="PF10050">
    <property type="entry name" value="DUF2284"/>
    <property type="match status" value="1"/>
</dbReference>
<dbReference type="InterPro" id="IPR019271">
    <property type="entry name" value="DUF2284_metal-binding"/>
</dbReference>
<organism evidence="1 2">
    <name type="scientific">Cloacibacillus evryensis</name>
    <dbReference type="NCBI Taxonomy" id="508460"/>
    <lineage>
        <taxon>Bacteria</taxon>
        <taxon>Thermotogati</taxon>
        <taxon>Synergistota</taxon>
        <taxon>Synergistia</taxon>
        <taxon>Synergistales</taxon>
        <taxon>Synergistaceae</taxon>
        <taxon>Cloacibacillus</taxon>
    </lineage>
</organism>
<name>A0AAW5K0M9_9BACT</name>